<dbReference type="RefSeq" id="WP_317386392.1">
    <property type="nucleotide sequence ID" value="NZ_CP136704.1"/>
</dbReference>
<dbReference type="Gene3D" id="3.30.70.20">
    <property type="match status" value="1"/>
</dbReference>
<dbReference type="SUPFAM" id="SSF54862">
    <property type="entry name" value="4Fe-4S ferredoxins"/>
    <property type="match status" value="1"/>
</dbReference>
<evidence type="ECO:0000259" key="5">
    <source>
        <dbReference type="PROSITE" id="PS51379"/>
    </source>
</evidence>
<feature type="domain" description="4Fe-4S ferredoxin-type" evidence="5">
    <location>
        <begin position="165"/>
        <end position="193"/>
    </location>
</feature>
<name>A0ABZ0HJP9_TRISK</name>
<evidence type="ECO:0000313" key="7">
    <source>
        <dbReference type="Proteomes" id="UP001302666"/>
    </source>
</evidence>
<dbReference type="Pfam" id="PF12838">
    <property type="entry name" value="Fer4_7"/>
    <property type="match status" value="1"/>
</dbReference>
<dbReference type="PANTHER" id="PTHR24960">
    <property type="entry name" value="PHOTOSYSTEM I IRON-SULFUR CENTER-RELATED"/>
    <property type="match status" value="1"/>
</dbReference>
<dbReference type="InterPro" id="IPR017896">
    <property type="entry name" value="4Fe4S_Fe-S-bd"/>
</dbReference>
<dbReference type="EMBL" id="CP136704">
    <property type="protein sequence ID" value="WOI34488.1"/>
    <property type="molecule type" value="Genomic_DNA"/>
</dbReference>
<evidence type="ECO:0000256" key="3">
    <source>
        <dbReference type="ARBA" id="ARBA00023004"/>
    </source>
</evidence>
<dbReference type="InterPro" id="IPR017900">
    <property type="entry name" value="4Fe4S_Fe_S_CS"/>
</dbReference>
<dbReference type="PROSITE" id="PS51379">
    <property type="entry name" value="4FE4S_FER_2"/>
    <property type="match status" value="2"/>
</dbReference>
<feature type="domain" description="4Fe-4S ferredoxin-type" evidence="5">
    <location>
        <begin position="195"/>
        <end position="224"/>
    </location>
</feature>
<dbReference type="InterPro" id="IPR050157">
    <property type="entry name" value="PSI_iron-sulfur_center"/>
</dbReference>
<keyword evidence="7" id="KW-1185">Reference proteome</keyword>
<gene>
    <name evidence="6" type="ORF">R1T40_07100</name>
</gene>
<keyword evidence="1" id="KW-0004">4Fe-4S</keyword>
<dbReference type="PROSITE" id="PS00198">
    <property type="entry name" value="4FE4S_FER_1"/>
    <property type="match status" value="2"/>
</dbReference>
<reference evidence="6 7" key="1">
    <citation type="submission" date="2023-10" db="EMBL/GenBank/DDBJ databases">
        <title>Eight complete genome sequences of bacteria isolated from laboratory stock of Giant Kelp gametophytes.</title>
        <authorList>
            <person name="Tolentino B."/>
            <person name="Nuzhdin S."/>
        </authorList>
    </citation>
    <scope>NUCLEOTIDE SEQUENCE [LARGE SCALE GENOMIC DNA]</scope>
    <source>
        <strain evidence="6 7">LC.270.F.C4</strain>
    </source>
</reference>
<keyword evidence="3" id="KW-0408">Iron</keyword>
<evidence type="ECO:0000256" key="4">
    <source>
        <dbReference type="ARBA" id="ARBA00023014"/>
    </source>
</evidence>
<keyword evidence="4" id="KW-0411">Iron-sulfur</keyword>
<sequence length="231" mass="24122">MSHLTSSLCFCGAATSAGDRRSASLERACLEARLSSQLGGGAQALVLYFNVPMPRHPPNLRRGAYAVTNVSVCTRACLSSEDVLDALAHGFQKVFLELSPDIRLIHHQLKLVEDLAVCPGLKGAVALFHSDSALGSLLDDVDAIVGHIGPSNPGLAPAAAPEAQGCVSITQGCTLCGQCEWACPTGAIHLGEEGQTLEIRDNQCTGCGLCASACPERVLAIQPLAPVRRRA</sequence>
<proteinExistence type="predicted"/>
<accession>A0ABZ0HJP9</accession>
<dbReference type="PANTHER" id="PTHR24960:SF79">
    <property type="entry name" value="PHOTOSYSTEM I IRON-SULFUR CENTER"/>
    <property type="match status" value="1"/>
</dbReference>
<evidence type="ECO:0000256" key="2">
    <source>
        <dbReference type="ARBA" id="ARBA00022723"/>
    </source>
</evidence>
<keyword evidence="2" id="KW-0479">Metal-binding</keyword>
<dbReference type="Proteomes" id="UP001302666">
    <property type="component" value="Chromosome"/>
</dbReference>
<evidence type="ECO:0000256" key="1">
    <source>
        <dbReference type="ARBA" id="ARBA00022485"/>
    </source>
</evidence>
<protein>
    <submittedName>
        <fullName evidence="6">4Fe-4S binding protein</fullName>
    </submittedName>
</protein>
<organism evidence="6 7">
    <name type="scientific">Tritonibacter scottomollicae</name>
    <name type="common">Epibacterium scottomollicae</name>
    <dbReference type="NCBI Taxonomy" id="483013"/>
    <lineage>
        <taxon>Bacteria</taxon>
        <taxon>Pseudomonadati</taxon>
        <taxon>Pseudomonadota</taxon>
        <taxon>Alphaproteobacteria</taxon>
        <taxon>Rhodobacterales</taxon>
        <taxon>Paracoccaceae</taxon>
        <taxon>Tritonibacter</taxon>
    </lineage>
</organism>
<evidence type="ECO:0000313" key="6">
    <source>
        <dbReference type="EMBL" id="WOI34488.1"/>
    </source>
</evidence>